<dbReference type="EMBL" id="FNBT01000001">
    <property type="protein sequence ID" value="SDF09738.1"/>
    <property type="molecule type" value="Genomic_DNA"/>
</dbReference>
<dbReference type="Gene3D" id="3.10.350.10">
    <property type="entry name" value="LysM domain"/>
    <property type="match status" value="1"/>
</dbReference>
<keyword evidence="5" id="KW-1185">Reference proteome</keyword>
<feature type="domain" description="LysM" evidence="3">
    <location>
        <begin position="141"/>
        <end position="191"/>
    </location>
</feature>
<evidence type="ECO:0000313" key="4">
    <source>
        <dbReference type="EMBL" id="SDF09738.1"/>
    </source>
</evidence>
<feature type="transmembrane region" description="Helical" evidence="2">
    <location>
        <begin position="107"/>
        <end position="128"/>
    </location>
</feature>
<evidence type="ECO:0000256" key="1">
    <source>
        <dbReference type="SAM" id="MobiDB-lite"/>
    </source>
</evidence>
<reference evidence="5" key="1">
    <citation type="submission" date="2016-10" db="EMBL/GenBank/DDBJ databases">
        <authorList>
            <person name="Varghese N."/>
            <person name="Submissions S."/>
        </authorList>
    </citation>
    <scope>NUCLEOTIDE SEQUENCE [LARGE SCALE GENOMIC DNA]</scope>
    <source>
        <strain evidence="5">DSM 44268</strain>
    </source>
</reference>
<dbReference type="InterPro" id="IPR036779">
    <property type="entry name" value="LysM_dom_sf"/>
</dbReference>
<keyword evidence="2" id="KW-0472">Membrane</keyword>
<keyword evidence="2" id="KW-1133">Transmembrane helix</keyword>
<accession>A0A1G7IAZ5</accession>
<name>A0A1G7IAZ5_9ACTN</name>
<evidence type="ECO:0000259" key="3">
    <source>
        <dbReference type="PROSITE" id="PS51782"/>
    </source>
</evidence>
<dbReference type="Proteomes" id="UP000199406">
    <property type="component" value="Unassembled WGS sequence"/>
</dbReference>
<organism evidence="4 5">
    <name type="scientific">Blastococcus aurantiacus</name>
    <dbReference type="NCBI Taxonomy" id="1550231"/>
    <lineage>
        <taxon>Bacteria</taxon>
        <taxon>Bacillati</taxon>
        <taxon>Actinomycetota</taxon>
        <taxon>Actinomycetes</taxon>
        <taxon>Geodermatophilales</taxon>
        <taxon>Geodermatophilaceae</taxon>
        <taxon>Blastococcus</taxon>
    </lineage>
</organism>
<dbReference type="SMART" id="SM00257">
    <property type="entry name" value="LysM"/>
    <property type="match status" value="1"/>
</dbReference>
<proteinExistence type="predicted"/>
<dbReference type="AlphaFoldDB" id="A0A1G7IAZ5"/>
<gene>
    <name evidence="4" type="ORF">SAMN05660662_1093</name>
</gene>
<evidence type="ECO:0000313" key="5">
    <source>
        <dbReference type="Proteomes" id="UP000199406"/>
    </source>
</evidence>
<protein>
    <submittedName>
        <fullName evidence="4">LysM domain-containing protein</fullName>
    </submittedName>
</protein>
<dbReference type="Pfam" id="PF01476">
    <property type="entry name" value="LysM"/>
    <property type="match status" value="1"/>
</dbReference>
<dbReference type="SUPFAM" id="SSF54106">
    <property type="entry name" value="LysM domain"/>
    <property type="match status" value="1"/>
</dbReference>
<dbReference type="STRING" id="1550231.SAMN05660662_1093"/>
<dbReference type="InterPro" id="IPR018392">
    <property type="entry name" value="LysM"/>
</dbReference>
<dbReference type="PROSITE" id="PS51782">
    <property type="entry name" value="LYSM"/>
    <property type="match status" value="1"/>
</dbReference>
<feature type="region of interest" description="Disordered" evidence="1">
    <location>
        <begin position="34"/>
        <end position="90"/>
    </location>
</feature>
<feature type="compositionally biased region" description="Low complexity" evidence="1">
    <location>
        <begin position="44"/>
        <end position="65"/>
    </location>
</feature>
<sequence>MGGVAQAVVEFDEAVQAPWRPPLASGSGRVRTLRAVPDLAPRTPAASARAGRMAADAAASRPRPSGNQLRRPLPAGTASPRRPAVPGRAVDERSVPGVRLTRRARRLGVVLGLAVGIAVGSCVGSAVAGDDEGGLRLAGESSVVVHPGDTLWSIAAAVAGEGDDVRDVVADIRELNELPDAVVVPGQVLLLP</sequence>
<dbReference type="CDD" id="cd00118">
    <property type="entry name" value="LysM"/>
    <property type="match status" value="1"/>
</dbReference>
<evidence type="ECO:0000256" key="2">
    <source>
        <dbReference type="SAM" id="Phobius"/>
    </source>
</evidence>
<keyword evidence="2" id="KW-0812">Transmembrane</keyword>